<gene>
    <name evidence="4" type="ORF">WM40_17240</name>
</gene>
<dbReference type="InterPro" id="IPR035919">
    <property type="entry name" value="EAL_sf"/>
</dbReference>
<accession>A0A0F5JXA1</accession>
<dbReference type="SUPFAM" id="SSF141868">
    <property type="entry name" value="EAL domain-like"/>
    <property type="match status" value="1"/>
</dbReference>
<dbReference type="PANTHER" id="PTHR33121">
    <property type="entry name" value="CYCLIC DI-GMP PHOSPHODIESTERASE PDEF"/>
    <property type="match status" value="1"/>
</dbReference>
<dbReference type="NCBIfam" id="TIGR00254">
    <property type="entry name" value="GGDEF"/>
    <property type="match status" value="1"/>
</dbReference>
<dbReference type="STRING" id="28092.WM40_17240"/>
<evidence type="ECO:0000259" key="3">
    <source>
        <dbReference type="PROSITE" id="PS50887"/>
    </source>
</evidence>
<dbReference type="Pfam" id="PF00563">
    <property type="entry name" value="EAL"/>
    <property type="match status" value="1"/>
</dbReference>
<dbReference type="PROSITE" id="PS50887">
    <property type="entry name" value="GGDEF"/>
    <property type="match status" value="1"/>
</dbReference>
<dbReference type="CDD" id="cd12914">
    <property type="entry name" value="PDC1_DGC_like"/>
    <property type="match status" value="1"/>
</dbReference>
<dbReference type="InterPro" id="IPR001633">
    <property type="entry name" value="EAL_dom"/>
</dbReference>
<dbReference type="Proteomes" id="UP000033618">
    <property type="component" value="Unassembled WGS sequence"/>
</dbReference>
<dbReference type="InterPro" id="IPR043128">
    <property type="entry name" value="Rev_trsase/Diguanyl_cyclase"/>
</dbReference>
<feature type="domain" description="GGDEF" evidence="3">
    <location>
        <begin position="373"/>
        <end position="510"/>
    </location>
</feature>
<name>A0A0F5JXA1_9BURK</name>
<dbReference type="InterPro" id="IPR000160">
    <property type="entry name" value="GGDEF_dom"/>
</dbReference>
<dbReference type="PATRIC" id="fig|28092.6.peg.4060"/>
<reference evidence="4 5" key="1">
    <citation type="submission" date="2015-03" db="EMBL/GenBank/DDBJ databases">
        <title>Draft Genome Sequence of Burkholderia andropogonis type strain ICMP2807, isolated from Sorghum bicolor.</title>
        <authorList>
            <person name="Lopes-Santos L."/>
            <person name="Castro D.B."/>
            <person name="Ottoboni L.M."/>
            <person name="Park D."/>
            <person name="Weirc B.S."/>
            <person name="Destefano S.A."/>
        </authorList>
    </citation>
    <scope>NUCLEOTIDE SEQUENCE [LARGE SCALE GENOMIC DNA]</scope>
    <source>
        <strain evidence="4 5">ICMP2807</strain>
    </source>
</reference>
<dbReference type="Gene3D" id="3.30.450.20">
    <property type="entry name" value="PAS domain"/>
    <property type="match status" value="2"/>
</dbReference>
<evidence type="ECO:0000256" key="1">
    <source>
        <dbReference type="SAM" id="Phobius"/>
    </source>
</evidence>
<dbReference type="InterPro" id="IPR029787">
    <property type="entry name" value="Nucleotide_cyclase"/>
</dbReference>
<dbReference type="SMART" id="SM00052">
    <property type="entry name" value="EAL"/>
    <property type="match status" value="1"/>
</dbReference>
<feature type="transmembrane region" description="Helical" evidence="1">
    <location>
        <begin position="307"/>
        <end position="330"/>
    </location>
</feature>
<dbReference type="Gene3D" id="3.20.20.450">
    <property type="entry name" value="EAL domain"/>
    <property type="match status" value="1"/>
</dbReference>
<protein>
    <submittedName>
        <fullName evidence="4">dGTP triphosphohydrolase</fullName>
    </submittedName>
</protein>
<evidence type="ECO:0000259" key="2">
    <source>
        <dbReference type="PROSITE" id="PS50883"/>
    </source>
</evidence>
<evidence type="ECO:0000313" key="5">
    <source>
        <dbReference type="Proteomes" id="UP000033618"/>
    </source>
</evidence>
<proteinExistence type="predicted"/>
<keyword evidence="1" id="KW-0472">Membrane</keyword>
<sequence length="789" mass="86889">MPSGDGATRPFDPQDDYRDSRKWALFAIPALGLILLAILWTVIGTRLSVEHRTVSADSAASADILASALEQHTVKAIHQIDQITRFIKFEYEKDPAHFNLDLAFSQGLVPADVLLQVSLVGADGKMVEAVSTRPGQRGITVTSGATTPVDVSDRQHFRYHTAHDSDELFISKPVLGRASGQWTLQFTRRLNSPGGQFGGIVVVSVDPRYFTSDFYNTAALGDNGVIAVISDDGTVLSRQTGSHDPEHRFTAGVRYPEPQHLAGEIDDPIDNVTRQVAYRHIADYPLGVMAGLAVSDELAAFNHTRNVYLMMTTFMSVAIILFLFYVWLLMRKLMQREREMRLLAETDILTGLPNRYQSLRILRREVLPLENVGRIALLMVGLDNFKTINDSLGHAAGDQVLIKTAARLGELAARLSSEALILARSGGDAFLIAIKGPSVREESALLAEAIAEALQPPFTVRGIPLVLNASVGIALYMENGENEADLLKKADLAMYSAKEAGKACYQFYSPHLARRADRLMKWEQQLRVALSQKQFFVEYQPIYNLQDRRIRGFETLLRWHHPDQGLILAGDFIPIAESTGLILPLGDFALDAACGQLALWRAEGFNALTLAVNVSSVQFWRGDLVDTVRRALDKHLVPPEQLELEITETAMIEYPELVSDKITALKALGVRIALDDFGTGYSSLSYLHRFPVDTLKIDRSFVHAIPNDRSVCSMISAIVGLAMSLGLTVVVEGIENDEQAEWLSRLGNLDAQGFLFSRPLRAEAALEALRNVGVSGAEATLPPKDALNP</sequence>
<dbReference type="EMBL" id="LAQU01000020">
    <property type="protein sequence ID" value="KKB62458.1"/>
    <property type="molecule type" value="Genomic_DNA"/>
</dbReference>
<dbReference type="PROSITE" id="PS50883">
    <property type="entry name" value="EAL"/>
    <property type="match status" value="1"/>
</dbReference>
<keyword evidence="5" id="KW-1185">Reference proteome</keyword>
<dbReference type="Gene3D" id="3.30.70.270">
    <property type="match status" value="1"/>
</dbReference>
<dbReference type="PANTHER" id="PTHR33121:SF79">
    <property type="entry name" value="CYCLIC DI-GMP PHOSPHODIESTERASE PDED-RELATED"/>
    <property type="match status" value="1"/>
</dbReference>
<organism evidence="4 5">
    <name type="scientific">Robbsia andropogonis</name>
    <dbReference type="NCBI Taxonomy" id="28092"/>
    <lineage>
        <taxon>Bacteria</taxon>
        <taxon>Pseudomonadati</taxon>
        <taxon>Pseudomonadota</taxon>
        <taxon>Betaproteobacteria</taxon>
        <taxon>Burkholderiales</taxon>
        <taxon>Burkholderiaceae</taxon>
        <taxon>Robbsia</taxon>
    </lineage>
</organism>
<dbReference type="CDD" id="cd01949">
    <property type="entry name" value="GGDEF"/>
    <property type="match status" value="1"/>
</dbReference>
<keyword evidence="4" id="KW-0378">Hydrolase</keyword>
<dbReference type="GO" id="GO:0071111">
    <property type="term" value="F:cyclic-guanylate-specific phosphodiesterase activity"/>
    <property type="evidence" value="ECO:0007669"/>
    <property type="project" value="InterPro"/>
</dbReference>
<dbReference type="Pfam" id="PF00990">
    <property type="entry name" value="GGDEF"/>
    <property type="match status" value="1"/>
</dbReference>
<dbReference type="SMART" id="SM00267">
    <property type="entry name" value="GGDEF"/>
    <property type="match status" value="1"/>
</dbReference>
<dbReference type="CDD" id="cd01948">
    <property type="entry name" value="EAL"/>
    <property type="match status" value="1"/>
</dbReference>
<dbReference type="SUPFAM" id="SSF55073">
    <property type="entry name" value="Nucleotide cyclase"/>
    <property type="match status" value="1"/>
</dbReference>
<feature type="transmembrane region" description="Helical" evidence="1">
    <location>
        <begin position="23"/>
        <end position="43"/>
    </location>
</feature>
<comment type="caution">
    <text evidence="4">The sequence shown here is derived from an EMBL/GenBank/DDBJ whole genome shotgun (WGS) entry which is preliminary data.</text>
</comment>
<dbReference type="InterPro" id="IPR050706">
    <property type="entry name" value="Cyclic-di-GMP_PDE-like"/>
</dbReference>
<keyword evidence="1" id="KW-1133">Transmembrane helix</keyword>
<dbReference type="AlphaFoldDB" id="A0A0F5JXA1"/>
<dbReference type="CDD" id="cd12915">
    <property type="entry name" value="PDC2_DGC_like"/>
    <property type="match status" value="1"/>
</dbReference>
<keyword evidence="1" id="KW-0812">Transmembrane</keyword>
<feature type="domain" description="EAL" evidence="2">
    <location>
        <begin position="519"/>
        <end position="773"/>
    </location>
</feature>
<evidence type="ECO:0000313" key="4">
    <source>
        <dbReference type="EMBL" id="KKB62458.1"/>
    </source>
</evidence>